<sequence>MTRAVRLPLTQLAAGGRFELPDWPGMEVRRLAAPAAQAEGRVLYLVLAGELLVDLPDGRYLHLHRGDAADVDGPHALSPIEEAVVLAWKPLP</sequence>
<organism evidence="1">
    <name type="scientific">Oceanithermus profundus</name>
    <dbReference type="NCBI Taxonomy" id="187137"/>
    <lineage>
        <taxon>Bacteria</taxon>
        <taxon>Thermotogati</taxon>
        <taxon>Deinococcota</taxon>
        <taxon>Deinococci</taxon>
        <taxon>Thermales</taxon>
        <taxon>Thermaceae</taxon>
        <taxon>Oceanithermus</taxon>
    </lineage>
</organism>
<gene>
    <name evidence="1" type="ORF">ENK37_05550</name>
</gene>
<dbReference type="EMBL" id="DRPZ01000147">
    <property type="protein sequence ID" value="HGY09502.1"/>
    <property type="molecule type" value="Genomic_DNA"/>
</dbReference>
<protein>
    <recommendedName>
        <fullName evidence="2">Cupin domain-containing protein</fullName>
    </recommendedName>
</protein>
<reference evidence="1" key="1">
    <citation type="journal article" date="2020" name="mSystems">
        <title>Genome- and Community-Level Interaction Insights into Carbon Utilization and Element Cycling Functions of Hydrothermarchaeota in Hydrothermal Sediment.</title>
        <authorList>
            <person name="Zhou Z."/>
            <person name="Liu Y."/>
            <person name="Xu W."/>
            <person name="Pan J."/>
            <person name="Luo Z.H."/>
            <person name="Li M."/>
        </authorList>
    </citation>
    <scope>NUCLEOTIDE SEQUENCE [LARGE SCALE GENOMIC DNA]</scope>
    <source>
        <strain evidence="1">HyVt-570</strain>
    </source>
</reference>
<accession>A0A7C4VKK1</accession>
<evidence type="ECO:0000313" key="1">
    <source>
        <dbReference type="EMBL" id="HGY09502.1"/>
    </source>
</evidence>
<comment type="caution">
    <text evidence="1">The sequence shown here is derived from an EMBL/GenBank/DDBJ whole genome shotgun (WGS) entry which is preliminary data.</text>
</comment>
<dbReference type="AlphaFoldDB" id="A0A7C4VKK1"/>
<name>A0A7C4VKK1_9DEIN</name>
<evidence type="ECO:0008006" key="2">
    <source>
        <dbReference type="Google" id="ProtNLM"/>
    </source>
</evidence>
<dbReference type="Proteomes" id="UP000885759">
    <property type="component" value="Unassembled WGS sequence"/>
</dbReference>
<proteinExistence type="predicted"/>